<protein>
    <submittedName>
        <fullName evidence="1">L-2-amino-thiazoline-4-carboxylic acid hydrolase</fullName>
    </submittedName>
</protein>
<name>A0A1W1XUS5_9CLOT</name>
<dbReference type="Pfam" id="PF14196">
    <property type="entry name" value="ATC_hydrolase"/>
    <property type="match status" value="1"/>
</dbReference>
<dbReference type="STRING" id="1121291.SAMN02745134_03240"/>
<organism evidence="1 2">
    <name type="scientific">Clostridium acidisoli DSM 12555</name>
    <dbReference type="NCBI Taxonomy" id="1121291"/>
    <lineage>
        <taxon>Bacteria</taxon>
        <taxon>Bacillati</taxon>
        <taxon>Bacillota</taxon>
        <taxon>Clostridia</taxon>
        <taxon>Eubacteriales</taxon>
        <taxon>Clostridiaceae</taxon>
        <taxon>Clostridium</taxon>
    </lineage>
</organism>
<reference evidence="1 2" key="1">
    <citation type="submission" date="2017-04" db="EMBL/GenBank/DDBJ databases">
        <authorList>
            <person name="Afonso C.L."/>
            <person name="Miller P.J."/>
            <person name="Scott M.A."/>
            <person name="Spackman E."/>
            <person name="Goraichik I."/>
            <person name="Dimitrov K.M."/>
            <person name="Suarez D.L."/>
            <person name="Swayne D.E."/>
        </authorList>
    </citation>
    <scope>NUCLEOTIDE SEQUENCE [LARGE SCALE GENOMIC DNA]</scope>
    <source>
        <strain evidence="1 2">DSM 12555</strain>
    </source>
</reference>
<dbReference type="Proteomes" id="UP000192468">
    <property type="component" value="Unassembled WGS sequence"/>
</dbReference>
<dbReference type="EMBL" id="FWXH01000018">
    <property type="protein sequence ID" value="SMC27615.1"/>
    <property type="molecule type" value="Genomic_DNA"/>
</dbReference>
<gene>
    <name evidence="1" type="ORF">SAMN02745134_03240</name>
</gene>
<sequence length="237" mass="27062">MSINEPIYCSIEHHATLFALFSKHTIETFKENGSGLIYKAVDIYGHERGNRMAERAVENGDSLNFVNSQAYGEWAPQKGEMEMCLISTNPEFINGVTKCPWCAAWKKHDLLEYGRNYCINIDDAVFNGFNSNFHMSATSNLSFGDDHCEFHWQTPLTEKAAKDLANKKKDLGASCTRDFNFHTAHLLYSFSKTIRNELSSDGNLIISKVLDDYVKLFGHEYLDVLESEFGEEYFYAK</sequence>
<evidence type="ECO:0000313" key="2">
    <source>
        <dbReference type="Proteomes" id="UP000192468"/>
    </source>
</evidence>
<dbReference type="InterPro" id="IPR026002">
    <property type="entry name" value="ATC_hydrolase-like"/>
</dbReference>
<dbReference type="GO" id="GO:0016787">
    <property type="term" value="F:hydrolase activity"/>
    <property type="evidence" value="ECO:0007669"/>
    <property type="project" value="UniProtKB-KW"/>
</dbReference>
<keyword evidence="1" id="KW-0378">Hydrolase</keyword>
<proteinExistence type="predicted"/>
<accession>A0A1W1XUS5</accession>
<dbReference type="AlphaFoldDB" id="A0A1W1XUS5"/>
<evidence type="ECO:0000313" key="1">
    <source>
        <dbReference type="EMBL" id="SMC27615.1"/>
    </source>
</evidence>
<keyword evidence="2" id="KW-1185">Reference proteome</keyword>
<dbReference type="RefSeq" id="WP_176212728.1">
    <property type="nucleotide sequence ID" value="NZ_FWXH01000018.1"/>
</dbReference>